<keyword evidence="4" id="KW-0804">Transcription</keyword>
<protein>
    <submittedName>
        <fullName evidence="6">LysR family transcriptional regulator</fullName>
    </submittedName>
</protein>
<dbReference type="InterPro" id="IPR000847">
    <property type="entry name" value="LysR_HTH_N"/>
</dbReference>
<evidence type="ECO:0000313" key="6">
    <source>
        <dbReference type="EMBL" id="PWK58300.1"/>
    </source>
</evidence>
<dbReference type="InterPro" id="IPR058163">
    <property type="entry name" value="LysR-type_TF_proteobact-type"/>
</dbReference>
<evidence type="ECO:0000313" key="7">
    <source>
        <dbReference type="Proteomes" id="UP000245390"/>
    </source>
</evidence>
<feature type="domain" description="HTH lysR-type" evidence="5">
    <location>
        <begin position="29"/>
        <end position="75"/>
    </location>
</feature>
<organism evidence="6 7">
    <name type="scientific">Silicimonas algicola</name>
    <dbReference type="NCBI Taxonomy" id="1826607"/>
    <lineage>
        <taxon>Bacteria</taxon>
        <taxon>Pseudomonadati</taxon>
        <taxon>Pseudomonadota</taxon>
        <taxon>Alphaproteobacteria</taxon>
        <taxon>Rhodobacterales</taxon>
        <taxon>Paracoccaceae</taxon>
    </lineage>
</organism>
<evidence type="ECO:0000256" key="3">
    <source>
        <dbReference type="ARBA" id="ARBA00023125"/>
    </source>
</evidence>
<dbReference type="PANTHER" id="PTHR30537:SF3">
    <property type="entry name" value="TRANSCRIPTIONAL REGULATORY PROTEIN"/>
    <property type="match status" value="1"/>
</dbReference>
<dbReference type="PANTHER" id="PTHR30537">
    <property type="entry name" value="HTH-TYPE TRANSCRIPTIONAL REGULATOR"/>
    <property type="match status" value="1"/>
</dbReference>
<dbReference type="InterPro" id="IPR036390">
    <property type="entry name" value="WH_DNA-bd_sf"/>
</dbReference>
<dbReference type="SUPFAM" id="SSF46785">
    <property type="entry name" value="Winged helix' DNA-binding domain"/>
    <property type="match status" value="1"/>
</dbReference>
<dbReference type="GO" id="GO:0043565">
    <property type="term" value="F:sequence-specific DNA binding"/>
    <property type="evidence" value="ECO:0007669"/>
    <property type="project" value="TreeGrafter"/>
</dbReference>
<comment type="caution">
    <text evidence="6">The sequence shown here is derived from an EMBL/GenBank/DDBJ whole genome shotgun (WGS) entry which is preliminary data.</text>
</comment>
<reference evidence="6 7" key="1">
    <citation type="submission" date="2018-05" db="EMBL/GenBank/DDBJ databases">
        <title>Genomic Encyclopedia of Type Strains, Phase IV (KMG-IV): sequencing the most valuable type-strain genomes for metagenomic binning, comparative biology and taxonomic classification.</title>
        <authorList>
            <person name="Goeker M."/>
        </authorList>
    </citation>
    <scope>NUCLEOTIDE SEQUENCE [LARGE SCALE GENOMIC DNA]</scope>
    <source>
        <strain evidence="6 7">DSM 103371</strain>
    </source>
</reference>
<dbReference type="SUPFAM" id="SSF53850">
    <property type="entry name" value="Periplasmic binding protein-like II"/>
    <property type="match status" value="1"/>
</dbReference>
<dbReference type="AlphaFoldDB" id="A0A316GFZ0"/>
<name>A0A316GFZ0_9RHOB</name>
<accession>A0A316GFZ0</accession>
<evidence type="ECO:0000256" key="2">
    <source>
        <dbReference type="ARBA" id="ARBA00023015"/>
    </source>
</evidence>
<keyword evidence="7" id="KW-1185">Reference proteome</keyword>
<keyword evidence="3" id="KW-0238">DNA-binding</keyword>
<dbReference type="InterPro" id="IPR036388">
    <property type="entry name" value="WH-like_DNA-bd_sf"/>
</dbReference>
<dbReference type="Pfam" id="PF00126">
    <property type="entry name" value="HTH_1"/>
    <property type="match status" value="1"/>
</dbReference>
<gene>
    <name evidence="6" type="ORF">C8D95_101106</name>
</gene>
<comment type="similarity">
    <text evidence="1">Belongs to the LysR transcriptional regulatory family.</text>
</comment>
<dbReference type="Pfam" id="PF03466">
    <property type="entry name" value="LysR_substrate"/>
    <property type="match status" value="1"/>
</dbReference>
<evidence type="ECO:0000259" key="5">
    <source>
        <dbReference type="PROSITE" id="PS50931"/>
    </source>
</evidence>
<evidence type="ECO:0000256" key="4">
    <source>
        <dbReference type="ARBA" id="ARBA00023163"/>
    </source>
</evidence>
<dbReference type="GO" id="GO:0003700">
    <property type="term" value="F:DNA-binding transcription factor activity"/>
    <property type="evidence" value="ECO:0007669"/>
    <property type="project" value="InterPro"/>
</dbReference>
<dbReference type="PROSITE" id="PS50931">
    <property type="entry name" value="HTH_LYSR"/>
    <property type="match status" value="1"/>
</dbReference>
<evidence type="ECO:0000256" key="1">
    <source>
        <dbReference type="ARBA" id="ARBA00009437"/>
    </source>
</evidence>
<dbReference type="InterPro" id="IPR005119">
    <property type="entry name" value="LysR_subst-bd"/>
</dbReference>
<proteinExistence type="inferred from homology"/>
<dbReference type="GO" id="GO:0006351">
    <property type="term" value="P:DNA-templated transcription"/>
    <property type="evidence" value="ECO:0007669"/>
    <property type="project" value="TreeGrafter"/>
</dbReference>
<dbReference type="Gene3D" id="1.10.10.10">
    <property type="entry name" value="Winged helix-like DNA-binding domain superfamily/Winged helix DNA-binding domain"/>
    <property type="match status" value="1"/>
</dbReference>
<dbReference type="Proteomes" id="UP000245390">
    <property type="component" value="Unassembled WGS sequence"/>
</dbReference>
<dbReference type="Gene3D" id="3.40.190.290">
    <property type="match status" value="1"/>
</dbReference>
<keyword evidence="2" id="KW-0805">Transcription regulation</keyword>
<dbReference type="EMBL" id="QGGV01000001">
    <property type="protein sequence ID" value="PWK58300.1"/>
    <property type="molecule type" value="Genomic_DNA"/>
</dbReference>
<sequence>MTLAFRAIVHHNPSMSLGTWDEIRTAFNVARLGTVSGAADALGVHHATVIRHIDSLEARLGVKLFQRHARGYSATEAGRDLLQVAQATDDQFSQLVNRIRGQGDAVSGELVVTSLPALSKRITELLVRFRERHPEVLVRYITGEKLLRLEYGEAHVAIRAGRKPQNPDNVVQPFLAKEVALYASEGYIQRRGRPASDDDLAGHDFVAQDNLSSNAPFLRWLVTTVPPERIVFRASDFGPMIEAIRLGVGMGFLSGWEAGDVPGLVQVIPPRPEWTSPSWIVTHVDLHRTTKVQAFLAFLKEEAKEW</sequence>